<sequence length="43" mass="4757">MIEDAIADWSAPPPAEQPDGHHPVDPPPLSAEEFWARIEAPLR</sequence>
<dbReference type="RefSeq" id="WP_281253525.1">
    <property type="nucleotide sequence ID" value="NZ_FZOS01000005.1"/>
</dbReference>
<accession>A0A239E185</accession>
<dbReference type="Proteomes" id="UP000198281">
    <property type="component" value="Unassembled WGS sequence"/>
</dbReference>
<evidence type="ECO:0000313" key="2">
    <source>
        <dbReference type="EMBL" id="SNS38111.1"/>
    </source>
</evidence>
<proteinExistence type="predicted"/>
<evidence type="ECO:0000256" key="1">
    <source>
        <dbReference type="SAM" id="MobiDB-lite"/>
    </source>
</evidence>
<organism evidence="2 3">
    <name type="scientific">Edaphosphingomonas laterariae</name>
    <dbReference type="NCBI Taxonomy" id="861865"/>
    <lineage>
        <taxon>Bacteria</taxon>
        <taxon>Pseudomonadati</taxon>
        <taxon>Pseudomonadota</taxon>
        <taxon>Alphaproteobacteria</taxon>
        <taxon>Sphingomonadales</taxon>
        <taxon>Rhizorhabdaceae</taxon>
        <taxon>Edaphosphingomonas</taxon>
    </lineage>
</organism>
<name>A0A239E185_9SPHN</name>
<dbReference type="EMBL" id="FZOS01000005">
    <property type="protein sequence ID" value="SNS38111.1"/>
    <property type="molecule type" value="Genomic_DNA"/>
</dbReference>
<gene>
    <name evidence="2" type="ORF">SAMN06295912_105144</name>
</gene>
<protein>
    <submittedName>
        <fullName evidence="2">Uncharacterized protein</fullName>
    </submittedName>
</protein>
<keyword evidence="3" id="KW-1185">Reference proteome</keyword>
<dbReference type="AlphaFoldDB" id="A0A239E185"/>
<evidence type="ECO:0000313" key="3">
    <source>
        <dbReference type="Proteomes" id="UP000198281"/>
    </source>
</evidence>
<reference evidence="3" key="1">
    <citation type="submission" date="2017-06" db="EMBL/GenBank/DDBJ databases">
        <authorList>
            <person name="Varghese N."/>
            <person name="Submissions S."/>
        </authorList>
    </citation>
    <scope>NUCLEOTIDE SEQUENCE [LARGE SCALE GENOMIC DNA]</scope>
    <source>
        <strain evidence="3">LNB2</strain>
    </source>
</reference>
<feature type="region of interest" description="Disordered" evidence="1">
    <location>
        <begin position="1"/>
        <end position="29"/>
    </location>
</feature>